<organism evidence="2 3">
    <name type="scientific">Burkholderia phage BcepSaruman</name>
    <dbReference type="NCBI Taxonomy" id="2530032"/>
    <lineage>
        <taxon>Viruses</taxon>
        <taxon>Duplodnaviria</taxon>
        <taxon>Heunggongvirae</taxon>
        <taxon>Uroviricota</taxon>
        <taxon>Caudoviricetes</taxon>
        <taxon>Sarumanvirus</taxon>
        <taxon>Sarumanvirus bcepsaruman</taxon>
    </lineage>
</organism>
<feature type="transmembrane region" description="Helical" evidence="1">
    <location>
        <begin position="35"/>
        <end position="58"/>
    </location>
</feature>
<dbReference type="InterPro" id="IPR016410">
    <property type="entry name" value="Phage_imm"/>
</dbReference>
<name>A0A4D5ZCP6_9CAUD</name>
<protein>
    <submittedName>
        <fullName evidence="2">Superinfection exclusion protein</fullName>
    </submittedName>
</protein>
<evidence type="ECO:0000313" key="2">
    <source>
        <dbReference type="EMBL" id="QBX06825.1"/>
    </source>
</evidence>
<keyword evidence="1" id="KW-0472">Membrane</keyword>
<dbReference type="EMBL" id="MK552140">
    <property type="protein sequence ID" value="QBX06825.1"/>
    <property type="molecule type" value="Genomic_DNA"/>
</dbReference>
<sequence>MFGFIVTICVVVMAVVLYMAPTIVAVRRAHPQVTAIAALNIVFGWSLIGWGGALVWAFTNQRKA</sequence>
<keyword evidence="1" id="KW-0812">Transmembrane</keyword>
<proteinExistence type="predicted"/>
<evidence type="ECO:0000313" key="3">
    <source>
        <dbReference type="Proteomes" id="UP000296455"/>
    </source>
</evidence>
<dbReference type="Pfam" id="PF14373">
    <property type="entry name" value="Imm_superinfect"/>
    <property type="match status" value="1"/>
</dbReference>
<reference evidence="2 3" key="1">
    <citation type="submission" date="2019-02" db="EMBL/GenBank/DDBJ databases">
        <title>Complete genome sequence of Burkholderia cenocepacia phage BcepSaruman.</title>
        <authorList>
            <person name="Park K."/>
            <person name="Liu M."/>
            <person name="Gill J."/>
        </authorList>
    </citation>
    <scope>NUCLEOTIDE SEQUENCE [LARGE SCALE GENOMIC DNA]</scope>
</reference>
<dbReference type="Proteomes" id="UP000296455">
    <property type="component" value="Segment"/>
</dbReference>
<evidence type="ECO:0000256" key="1">
    <source>
        <dbReference type="SAM" id="Phobius"/>
    </source>
</evidence>
<keyword evidence="1" id="KW-1133">Transmembrane helix</keyword>
<accession>A0A4D5ZCP6</accession>
<keyword evidence="3" id="KW-1185">Reference proteome</keyword>
<gene>
    <name evidence="2" type="ORF">BcepSaruman_412</name>
</gene>